<keyword evidence="2" id="KW-1185">Reference proteome</keyword>
<reference evidence="1 2" key="1">
    <citation type="submission" date="2018-04" db="EMBL/GenBank/DDBJ databases">
        <title>Complete genome sequences of new Aeromonas and Pseudomonas phages promising in phage therapy dedicated to aquaculture.</title>
        <authorList>
            <person name="Kolsut J."/>
            <person name="Wojcik E."/>
            <person name="Wojtasik A."/>
            <person name="Dastych J."/>
        </authorList>
    </citation>
    <scope>NUCLEOTIDE SEQUENCE [LARGE SCALE GENOMIC DNA]</scope>
</reference>
<sequence>MSTHDRRIAEILSTITTLKQQLNKDHIDSAVVYLDVAVAKLERLKQELQPDD</sequence>
<organism evidence="1 2">
    <name type="scientific">Pseudomonas phage 98PfluR60PP</name>
    <dbReference type="NCBI Taxonomy" id="2163965"/>
    <lineage>
        <taxon>Viruses</taxon>
        <taxon>Duplodnaviria</taxon>
        <taxon>Heunggongvirae</taxon>
        <taxon>Uroviricota</taxon>
        <taxon>Caudoviricetes</taxon>
        <taxon>Schitoviridae</taxon>
        <taxon>Littlefixvirus</taxon>
        <taxon>Littlefixvirus 98Pflur60pp</taxon>
    </lineage>
</organism>
<evidence type="ECO:0000313" key="1">
    <source>
        <dbReference type="EMBL" id="AWH15486.1"/>
    </source>
</evidence>
<dbReference type="KEGG" id="vg:77935258"/>
<name>A0A2S1PFY8_9CAUD</name>
<dbReference type="GeneID" id="77935258"/>
<evidence type="ECO:0000313" key="2">
    <source>
        <dbReference type="Proteomes" id="UP000246250"/>
    </source>
</evidence>
<dbReference type="RefSeq" id="YP_010659290.1">
    <property type="nucleotide sequence ID" value="NC_070866.1"/>
</dbReference>
<dbReference type="Proteomes" id="UP000246250">
    <property type="component" value="Segment"/>
</dbReference>
<protein>
    <submittedName>
        <fullName evidence="1">Uncharacterized protein</fullName>
    </submittedName>
</protein>
<accession>A0A2S1PFY8</accession>
<proteinExistence type="predicted"/>
<dbReference type="EMBL" id="MH179480">
    <property type="protein sequence ID" value="AWH15486.1"/>
    <property type="molecule type" value="Genomic_DNA"/>
</dbReference>